<evidence type="ECO:0000313" key="2">
    <source>
        <dbReference type="EMBL" id="MDR5711650.1"/>
    </source>
</evidence>
<accession>A0ABU1FSK3</accession>
<evidence type="ECO:0000256" key="1">
    <source>
        <dbReference type="SAM" id="MobiDB-lite"/>
    </source>
</evidence>
<proteinExistence type="predicted"/>
<name>A0ABU1FSK3_9MICC</name>
<dbReference type="EMBL" id="JAVKGT010000011">
    <property type="protein sequence ID" value="MDR5711650.1"/>
    <property type="molecule type" value="Genomic_DNA"/>
</dbReference>
<feature type="compositionally biased region" description="Polar residues" evidence="1">
    <location>
        <begin position="68"/>
        <end position="84"/>
    </location>
</feature>
<sequence length="124" mass="12912">MGSTSASGNTEPGQRAETPPERENPEPAPQESAAESRQAAPAVADDEAARYGRNETARNPNIDPGPESNLQPGETPPESNSATATPPGPGTQRTAAVEGHHDRCGDRHRSAAGTVVLRLHCRTA</sequence>
<gene>
    <name evidence="2" type="ORF">RH857_05815</name>
</gene>
<keyword evidence="3" id="KW-1185">Reference proteome</keyword>
<reference evidence="3" key="1">
    <citation type="submission" date="2023-07" db="EMBL/GenBank/DDBJ databases">
        <title>Description of three actinobacteria isolated from air of manufacturing shop in a pharmaceutical factory.</title>
        <authorList>
            <person name="Zhang D.-F."/>
        </authorList>
    </citation>
    <scope>NUCLEOTIDE SEQUENCE [LARGE SCALE GENOMIC DNA]</scope>
    <source>
        <strain evidence="3">CCTCC AB 207010</strain>
    </source>
</reference>
<evidence type="ECO:0000313" key="3">
    <source>
        <dbReference type="Proteomes" id="UP001260872"/>
    </source>
</evidence>
<feature type="compositionally biased region" description="Basic and acidic residues" evidence="1">
    <location>
        <begin position="98"/>
        <end position="109"/>
    </location>
</feature>
<feature type="region of interest" description="Disordered" evidence="1">
    <location>
        <begin position="1"/>
        <end position="113"/>
    </location>
</feature>
<protein>
    <submittedName>
        <fullName evidence="2">Uncharacterized protein</fullName>
    </submittedName>
</protein>
<organism evidence="2 3">
    <name type="scientific">Nesterenkonia flava</name>
    <dbReference type="NCBI Taxonomy" id="469799"/>
    <lineage>
        <taxon>Bacteria</taxon>
        <taxon>Bacillati</taxon>
        <taxon>Actinomycetota</taxon>
        <taxon>Actinomycetes</taxon>
        <taxon>Micrococcales</taxon>
        <taxon>Micrococcaceae</taxon>
        <taxon>Nesterenkonia</taxon>
    </lineage>
</organism>
<comment type="caution">
    <text evidence="2">The sequence shown here is derived from an EMBL/GenBank/DDBJ whole genome shotgun (WGS) entry which is preliminary data.</text>
</comment>
<feature type="compositionally biased region" description="Polar residues" evidence="1">
    <location>
        <begin position="1"/>
        <end position="12"/>
    </location>
</feature>
<dbReference type="Proteomes" id="UP001260872">
    <property type="component" value="Unassembled WGS sequence"/>
</dbReference>
<feature type="compositionally biased region" description="Basic and acidic residues" evidence="1">
    <location>
        <begin position="47"/>
        <end position="56"/>
    </location>
</feature>